<name>A0A644UAN9_9ZZZZ</name>
<dbReference type="EMBL" id="VSSQ01000094">
    <property type="protein sequence ID" value="MPL76049.1"/>
    <property type="molecule type" value="Genomic_DNA"/>
</dbReference>
<dbReference type="PROSITE" id="PS51257">
    <property type="entry name" value="PROKAR_LIPOPROTEIN"/>
    <property type="match status" value="1"/>
</dbReference>
<protein>
    <submittedName>
        <fullName evidence="1">Uncharacterized protein</fullName>
    </submittedName>
</protein>
<evidence type="ECO:0000313" key="1">
    <source>
        <dbReference type="EMBL" id="MPL76049.1"/>
    </source>
</evidence>
<accession>A0A644UAN9</accession>
<comment type="caution">
    <text evidence="1">The sequence shown here is derived from an EMBL/GenBank/DDBJ whole genome shotgun (WGS) entry which is preliminary data.</text>
</comment>
<dbReference type="AlphaFoldDB" id="A0A644UAN9"/>
<gene>
    <name evidence="1" type="ORF">SDC9_21894</name>
</gene>
<sequence>MKALNYMAIGSIIGVGLLVGSCKKDIRTFENVKTTSNQEFKSSEDSLIGEYVDSVYITKDGIVYTYYFNNVKMKTIDFNPEITSEASNTDDFTFIIPQFNQDSSISGIIIRQFSDKEGYIAFGKSMDAEFEDYVNFRDVVINYAIQNGVIAEYESTETVPTSFVTWYETELNTTFNAPTLFPVTVYKDYKGGPAWMHPLGYALFMAPGWNNKVSRYMHLTAITYGWMFIYDKAFFKKHLATLRDFGWKYVYFAGPLAYLNDRMSSFNTI</sequence>
<proteinExistence type="predicted"/>
<reference evidence="1" key="1">
    <citation type="submission" date="2019-08" db="EMBL/GenBank/DDBJ databases">
        <authorList>
            <person name="Kucharzyk K."/>
            <person name="Murdoch R.W."/>
            <person name="Higgins S."/>
            <person name="Loffler F."/>
        </authorList>
    </citation>
    <scope>NUCLEOTIDE SEQUENCE</scope>
</reference>
<organism evidence="1">
    <name type="scientific">bioreactor metagenome</name>
    <dbReference type="NCBI Taxonomy" id="1076179"/>
    <lineage>
        <taxon>unclassified sequences</taxon>
        <taxon>metagenomes</taxon>
        <taxon>ecological metagenomes</taxon>
    </lineage>
</organism>